<dbReference type="RefSeq" id="WP_342880704.1">
    <property type="nucleotide sequence ID" value="NZ_JBBMQS010000001.1"/>
</dbReference>
<feature type="region of interest" description="Disordered" evidence="1">
    <location>
        <begin position="1"/>
        <end position="22"/>
    </location>
</feature>
<dbReference type="SUPFAM" id="SSF56801">
    <property type="entry name" value="Acetyl-CoA synthetase-like"/>
    <property type="match status" value="1"/>
</dbReference>
<dbReference type="Proteomes" id="UP001461163">
    <property type="component" value="Unassembled WGS sequence"/>
</dbReference>
<protein>
    <submittedName>
        <fullName evidence="3">Phenylacetate--CoA ligase family protein</fullName>
    </submittedName>
</protein>
<dbReference type="InterPro" id="IPR042099">
    <property type="entry name" value="ANL_N_sf"/>
</dbReference>
<evidence type="ECO:0000256" key="1">
    <source>
        <dbReference type="SAM" id="MobiDB-lite"/>
    </source>
</evidence>
<accession>A0ABU9SRT9</accession>
<gene>
    <name evidence="3" type="ORF">WNY77_02075</name>
</gene>
<name>A0ABU9SRT9_9ALTE</name>
<dbReference type="Gene3D" id="3.40.50.12780">
    <property type="entry name" value="N-terminal domain of ligase-like"/>
    <property type="match status" value="1"/>
</dbReference>
<feature type="domain" description="AMP-dependent ligase C-terminal" evidence="2">
    <location>
        <begin position="392"/>
        <end position="489"/>
    </location>
</feature>
<dbReference type="PANTHER" id="PTHR43845:SF1">
    <property type="entry name" value="BLR5969 PROTEIN"/>
    <property type="match status" value="1"/>
</dbReference>
<proteinExistence type="predicted"/>
<reference evidence="3 4" key="1">
    <citation type="submission" date="2024-03" db="EMBL/GenBank/DDBJ databases">
        <title>Community enrichment and isolation of bacterial strains for fucoidan degradation.</title>
        <authorList>
            <person name="Sichert A."/>
        </authorList>
    </citation>
    <scope>NUCLEOTIDE SEQUENCE [LARGE SCALE GENOMIC DNA]</scope>
    <source>
        <strain evidence="3 4">AS12</strain>
    </source>
</reference>
<keyword evidence="4" id="KW-1185">Reference proteome</keyword>
<keyword evidence="3" id="KW-0436">Ligase</keyword>
<comment type="caution">
    <text evidence="3">The sequence shown here is derived from an EMBL/GenBank/DDBJ whole genome shotgun (WGS) entry which is preliminary data.</text>
</comment>
<evidence type="ECO:0000259" key="2">
    <source>
        <dbReference type="Pfam" id="PF14535"/>
    </source>
</evidence>
<dbReference type="InterPro" id="IPR028154">
    <property type="entry name" value="AMP-dep_Lig_C"/>
</dbReference>
<dbReference type="Gene3D" id="3.30.300.30">
    <property type="match status" value="1"/>
</dbReference>
<sequence length="491" mass="54892">MNNMVDTAPSAENKAPNRSSRNVKKATYPTYFESFDYTQMLRDYPLGEAVFEQFEGLSKNALKALQNERFMHVVKRAWEIPFYQRIWGNAGVKPTDIQSLDDIEKLPLISKSDIMDSVEQYPPIGDFHGLDDIPPEQRPPLVFHTTSGTTGTPQPLLFGPKSREIQSLLVARSYRFMGLKPAATIQSCYGHGMINGGHYIREAVTKYTNSMFLSAGTGVETRSVQQVNLMKTFGVNVLVGFVDYIKRLADVAKEEGLVPGKDIKIDMIIGHLGMESRESIAKTWGNPELFDWYGVGDTGTIAAEGPDHSGMYVWEDAQYLELLDTDTNNPVAPGETGNMVVTCLYKDDVYPIIRFNTHDITQEVVGDNSLNLPFKRIKGFMGRSDNMVKLRGINIYPQGVGPMLDERSEFLGEFICEAVRDESGRDEMIVTAEVSTPLGERDALLPAYADLLKRKIGIEVKVALVGEGELTPLTQVDIRQKPIRLIDSRFK</sequence>
<dbReference type="PANTHER" id="PTHR43845">
    <property type="entry name" value="BLR5969 PROTEIN"/>
    <property type="match status" value="1"/>
</dbReference>
<evidence type="ECO:0000313" key="4">
    <source>
        <dbReference type="Proteomes" id="UP001461163"/>
    </source>
</evidence>
<dbReference type="GO" id="GO:0016874">
    <property type="term" value="F:ligase activity"/>
    <property type="evidence" value="ECO:0007669"/>
    <property type="project" value="UniProtKB-KW"/>
</dbReference>
<organism evidence="3 4">
    <name type="scientific">Paraglaciecola mesophila</name>
    <dbReference type="NCBI Taxonomy" id="197222"/>
    <lineage>
        <taxon>Bacteria</taxon>
        <taxon>Pseudomonadati</taxon>
        <taxon>Pseudomonadota</taxon>
        <taxon>Gammaproteobacteria</taxon>
        <taxon>Alteromonadales</taxon>
        <taxon>Alteromonadaceae</taxon>
        <taxon>Paraglaciecola</taxon>
    </lineage>
</organism>
<dbReference type="EMBL" id="JBBMQS010000001">
    <property type="protein sequence ID" value="MEM5496176.1"/>
    <property type="molecule type" value="Genomic_DNA"/>
</dbReference>
<dbReference type="Pfam" id="PF14535">
    <property type="entry name" value="AMP-binding_C_2"/>
    <property type="match status" value="1"/>
</dbReference>
<evidence type="ECO:0000313" key="3">
    <source>
        <dbReference type="EMBL" id="MEM5496176.1"/>
    </source>
</evidence>
<dbReference type="InterPro" id="IPR045851">
    <property type="entry name" value="AMP-bd_C_sf"/>
</dbReference>